<dbReference type="RefSeq" id="XP_062792668.1">
    <property type="nucleotide sequence ID" value="XM_062936617.1"/>
</dbReference>
<organism evidence="2 3">
    <name type="scientific">Kwoniella shivajii</name>
    <dbReference type="NCBI Taxonomy" id="564305"/>
    <lineage>
        <taxon>Eukaryota</taxon>
        <taxon>Fungi</taxon>
        <taxon>Dikarya</taxon>
        <taxon>Basidiomycota</taxon>
        <taxon>Agaricomycotina</taxon>
        <taxon>Tremellomycetes</taxon>
        <taxon>Tremellales</taxon>
        <taxon>Cryptococcaceae</taxon>
        <taxon>Kwoniella</taxon>
    </lineage>
</organism>
<feature type="compositionally biased region" description="Basic and acidic residues" evidence="1">
    <location>
        <begin position="177"/>
        <end position="194"/>
    </location>
</feature>
<accession>A0ABZ1D1N2</accession>
<keyword evidence="3" id="KW-1185">Reference proteome</keyword>
<evidence type="ECO:0000313" key="2">
    <source>
        <dbReference type="EMBL" id="WRT67928.1"/>
    </source>
</evidence>
<dbReference type="Proteomes" id="UP001329825">
    <property type="component" value="Chromosome 6"/>
</dbReference>
<reference evidence="2 3" key="1">
    <citation type="submission" date="2024-01" db="EMBL/GenBank/DDBJ databases">
        <title>Comparative genomics of Cryptococcus and Kwoniella reveals pathogenesis evolution and contrasting modes of karyotype evolution via chromosome fusion or intercentromeric recombination.</title>
        <authorList>
            <person name="Coelho M.A."/>
            <person name="David-Palma M."/>
            <person name="Shea T."/>
            <person name="Bowers K."/>
            <person name="McGinley-Smith S."/>
            <person name="Mohammad A.W."/>
            <person name="Gnirke A."/>
            <person name="Yurkov A.M."/>
            <person name="Nowrousian M."/>
            <person name="Sun S."/>
            <person name="Cuomo C.A."/>
            <person name="Heitman J."/>
        </authorList>
    </citation>
    <scope>NUCLEOTIDE SEQUENCE [LARGE SCALE GENOMIC DNA]</scope>
    <source>
        <strain evidence="2">CBS 11374</strain>
    </source>
</reference>
<dbReference type="GeneID" id="87957033"/>
<dbReference type="EMBL" id="CP141886">
    <property type="protein sequence ID" value="WRT67928.1"/>
    <property type="molecule type" value="Genomic_DNA"/>
</dbReference>
<sequence>MDYLTILSTRSLILFPSKDSIPTSSPTSSSSFTKCYHPDEIIDSPISSPSPPTINLTKPAPEPITLPLSSLIYNETNCAYFLVYHVLNTSYPFAPHNENQNNGQDNLGMVDKKTANEVEVIVWKEMDRVKMFSRSLGRWFGISKEGKMDESNLVELAGKYGLGLEHLYPTEDNMNRQQHELKEEEDPTTHNEGHRHIHSTKEALILI</sequence>
<protein>
    <submittedName>
        <fullName evidence="2">Uncharacterized protein</fullName>
    </submittedName>
</protein>
<name>A0ABZ1D1N2_9TREE</name>
<proteinExistence type="predicted"/>
<gene>
    <name evidence="2" type="ORF">IL334_004902</name>
</gene>
<evidence type="ECO:0000256" key="1">
    <source>
        <dbReference type="SAM" id="MobiDB-lite"/>
    </source>
</evidence>
<feature type="region of interest" description="Disordered" evidence="1">
    <location>
        <begin position="177"/>
        <end position="199"/>
    </location>
</feature>
<evidence type="ECO:0000313" key="3">
    <source>
        <dbReference type="Proteomes" id="UP001329825"/>
    </source>
</evidence>